<evidence type="ECO:0000313" key="3">
    <source>
        <dbReference type="Proteomes" id="UP000515908"/>
    </source>
</evidence>
<keyword evidence="1" id="KW-0812">Transmembrane</keyword>
<name>A0A7G2CTV3_9TRYP</name>
<keyword evidence="3" id="KW-1185">Reference proteome</keyword>
<sequence length="175" mass="19527">MVRVIPIGKEGAVLWGPFAMMMVMLPIIIIMKHTGKTAIIIKHPRRRLSFSFNHNSIIGVIHVCRGVFEGKHTVITPFFADRAIGVLLFRPPFAVRQRTERRAARNTKAPVTVRPSSVFIHSSGGSVVIIVKSKTSPTRGKTIAIAVNVRHPLERRCHRRMGWGRAMLGIVVPTQ</sequence>
<evidence type="ECO:0000313" key="2">
    <source>
        <dbReference type="EMBL" id="CAD2221662.1"/>
    </source>
</evidence>
<dbReference type="Proteomes" id="UP000515908">
    <property type="component" value="Chromosome 22"/>
</dbReference>
<dbReference type="VEuPathDB" id="TriTrypDB:ADEAN_000919400"/>
<dbReference type="AlphaFoldDB" id="A0A7G2CTV3"/>
<keyword evidence="1" id="KW-0472">Membrane</keyword>
<evidence type="ECO:0000256" key="1">
    <source>
        <dbReference type="SAM" id="Phobius"/>
    </source>
</evidence>
<organism evidence="2 3">
    <name type="scientific">Angomonas deanei</name>
    <dbReference type="NCBI Taxonomy" id="59799"/>
    <lineage>
        <taxon>Eukaryota</taxon>
        <taxon>Discoba</taxon>
        <taxon>Euglenozoa</taxon>
        <taxon>Kinetoplastea</taxon>
        <taxon>Metakinetoplastina</taxon>
        <taxon>Trypanosomatida</taxon>
        <taxon>Trypanosomatidae</taxon>
        <taxon>Strigomonadinae</taxon>
        <taxon>Angomonas</taxon>
    </lineage>
</organism>
<keyword evidence="1" id="KW-1133">Transmembrane helix</keyword>
<accession>A0A7G2CTV3</accession>
<reference evidence="2 3" key="1">
    <citation type="submission" date="2020-08" db="EMBL/GenBank/DDBJ databases">
        <authorList>
            <person name="Newling K."/>
            <person name="Davey J."/>
            <person name="Forrester S."/>
        </authorList>
    </citation>
    <scope>NUCLEOTIDE SEQUENCE [LARGE SCALE GENOMIC DNA]</scope>
    <source>
        <strain evidence="3">Crithidia deanei Carvalho (ATCC PRA-265)</strain>
    </source>
</reference>
<protein>
    <submittedName>
        <fullName evidence="2">Uncharacterized protein</fullName>
    </submittedName>
</protein>
<dbReference type="EMBL" id="LR877166">
    <property type="protein sequence ID" value="CAD2221662.1"/>
    <property type="molecule type" value="Genomic_DNA"/>
</dbReference>
<feature type="transmembrane region" description="Helical" evidence="1">
    <location>
        <begin position="12"/>
        <end position="31"/>
    </location>
</feature>
<proteinExistence type="predicted"/>
<gene>
    <name evidence="2" type="ORF">ADEAN_000919400</name>
</gene>